<reference evidence="2" key="2">
    <citation type="submission" date="2022-10" db="EMBL/GenBank/DDBJ databases">
        <authorList>
            <consortium name="ENA_rothamsted_submissions"/>
            <consortium name="culmorum"/>
            <person name="King R."/>
        </authorList>
    </citation>
    <scope>NUCLEOTIDE SEQUENCE</scope>
</reference>
<evidence type="ECO:0000256" key="1">
    <source>
        <dbReference type="SAM" id="Phobius"/>
    </source>
</evidence>
<keyword evidence="1" id="KW-0472">Membrane</keyword>
<gene>
    <name evidence="2" type="ORF">DIATSA_LOCUS5582</name>
</gene>
<keyword evidence="1" id="KW-1133">Transmembrane helix</keyword>
<dbReference type="Proteomes" id="UP001153714">
    <property type="component" value="Chromosome 18"/>
</dbReference>
<feature type="transmembrane region" description="Helical" evidence="1">
    <location>
        <begin position="15"/>
        <end position="36"/>
    </location>
</feature>
<keyword evidence="3" id="KW-1185">Reference proteome</keyword>
<protein>
    <submittedName>
        <fullName evidence="2">Uncharacterized protein</fullName>
    </submittedName>
</protein>
<reference evidence="2" key="1">
    <citation type="submission" date="2021-12" db="EMBL/GenBank/DDBJ databases">
        <authorList>
            <person name="King R."/>
        </authorList>
    </citation>
    <scope>NUCLEOTIDE SEQUENCE</scope>
</reference>
<dbReference type="OrthoDB" id="5296287at2759"/>
<proteinExistence type="predicted"/>
<organism evidence="2 3">
    <name type="scientific">Diatraea saccharalis</name>
    <name type="common">sugarcane borer</name>
    <dbReference type="NCBI Taxonomy" id="40085"/>
    <lineage>
        <taxon>Eukaryota</taxon>
        <taxon>Metazoa</taxon>
        <taxon>Ecdysozoa</taxon>
        <taxon>Arthropoda</taxon>
        <taxon>Hexapoda</taxon>
        <taxon>Insecta</taxon>
        <taxon>Pterygota</taxon>
        <taxon>Neoptera</taxon>
        <taxon>Endopterygota</taxon>
        <taxon>Lepidoptera</taxon>
        <taxon>Glossata</taxon>
        <taxon>Ditrysia</taxon>
        <taxon>Pyraloidea</taxon>
        <taxon>Crambidae</taxon>
        <taxon>Crambinae</taxon>
        <taxon>Diatraea</taxon>
    </lineage>
</organism>
<dbReference type="EMBL" id="OU893349">
    <property type="protein sequence ID" value="CAG9787720.1"/>
    <property type="molecule type" value="Genomic_DNA"/>
</dbReference>
<evidence type="ECO:0000313" key="3">
    <source>
        <dbReference type="Proteomes" id="UP001153714"/>
    </source>
</evidence>
<accession>A0A9N9R1L6</accession>
<sequence>MISYLLFTFQPLNNMTYLAVNTAITMALATLTFMLFDVDGRELPDLIDDMDYFSELSKPIRWATQKTNSPSNEEVQIRIYSFGSAQDRDSTYSEIHRRTPARYIRFSQCWRSLYERFRRIIQTKH</sequence>
<dbReference type="AlphaFoldDB" id="A0A9N9R1L6"/>
<name>A0A9N9R1L6_9NEOP</name>
<keyword evidence="1" id="KW-0812">Transmembrane</keyword>
<evidence type="ECO:0000313" key="2">
    <source>
        <dbReference type="EMBL" id="CAG9787720.1"/>
    </source>
</evidence>